<organism evidence="2 3">
    <name type="scientific">Staurois parvus</name>
    <dbReference type="NCBI Taxonomy" id="386267"/>
    <lineage>
        <taxon>Eukaryota</taxon>
        <taxon>Metazoa</taxon>
        <taxon>Chordata</taxon>
        <taxon>Craniata</taxon>
        <taxon>Vertebrata</taxon>
        <taxon>Euteleostomi</taxon>
        <taxon>Amphibia</taxon>
        <taxon>Batrachia</taxon>
        <taxon>Anura</taxon>
        <taxon>Neobatrachia</taxon>
        <taxon>Ranoidea</taxon>
        <taxon>Ranidae</taxon>
        <taxon>Staurois</taxon>
    </lineage>
</organism>
<dbReference type="PANTHER" id="PTHR12093:SF9">
    <property type="entry name" value="NCK-ASSOCIATED PROTEIN 1-LIKE"/>
    <property type="match status" value="1"/>
</dbReference>
<evidence type="ECO:0000313" key="2">
    <source>
        <dbReference type="EMBL" id="CAI9536120.1"/>
    </source>
</evidence>
<keyword evidence="3" id="KW-1185">Reference proteome</keyword>
<name>A0ABN9AMT0_9NEOB</name>
<feature type="compositionally biased region" description="Basic and acidic residues" evidence="1">
    <location>
        <begin position="136"/>
        <end position="151"/>
    </location>
</feature>
<proteinExistence type="predicted"/>
<sequence>MNLIMFHTWMLDSVEDMIIETSDLSIFCFHIRTFEKMFSLTMEEPSALRYSISFPLACSHFSNCTHEMCPEEYPHLRNCGLGLCNNFLDEISRQASGCIIDICAEQSNLSEKLLPKHCAASISKARNKKLKRPPPKKMEPEREKPGTESQRKNRSMTTNMDKLHLTLSEFSIALNHVRNIMGIRSFGHSGRVPKFQLRDKT</sequence>
<evidence type="ECO:0000313" key="3">
    <source>
        <dbReference type="Proteomes" id="UP001162483"/>
    </source>
</evidence>
<accession>A0ABN9AMT0</accession>
<reference evidence="2" key="1">
    <citation type="submission" date="2023-05" db="EMBL/GenBank/DDBJ databases">
        <authorList>
            <person name="Stuckert A."/>
        </authorList>
    </citation>
    <scope>NUCLEOTIDE SEQUENCE</scope>
</reference>
<gene>
    <name evidence="2" type="ORF">SPARVUS_LOCUS980745</name>
</gene>
<dbReference type="EMBL" id="CATNWA010000299">
    <property type="protein sequence ID" value="CAI9536120.1"/>
    <property type="molecule type" value="Genomic_DNA"/>
</dbReference>
<comment type="caution">
    <text evidence="2">The sequence shown here is derived from an EMBL/GenBank/DDBJ whole genome shotgun (WGS) entry which is preliminary data.</text>
</comment>
<dbReference type="Proteomes" id="UP001162483">
    <property type="component" value="Unassembled WGS sequence"/>
</dbReference>
<evidence type="ECO:0000256" key="1">
    <source>
        <dbReference type="SAM" id="MobiDB-lite"/>
    </source>
</evidence>
<dbReference type="InterPro" id="IPR019137">
    <property type="entry name" value="Nck-associated_protein-1"/>
</dbReference>
<dbReference type="Pfam" id="PF09735">
    <property type="entry name" value="Nckap1"/>
    <property type="match status" value="1"/>
</dbReference>
<feature type="compositionally biased region" description="Basic residues" evidence="1">
    <location>
        <begin position="125"/>
        <end position="135"/>
    </location>
</feature>
<dbReference type="PANTHER" id="PTHR12093">
    <property type="entry name" value="NCK-ASSOCIATED PROTEIN 1"/>
    <property type="match status" value="1"/>
</dbReference>
<protein>
    <submittedName>
        <fullName evidence="2">Uncharacterized protein</fullName>
    </submittedName>
</protein>
<feature type="region of interest" description="Disordered" evidence="1">
    <location>
        <begin position="125"/>
        <end position="159"/>
    </location>
</feature>